<reference evidence="12" key="2">
    <citation type="submission" date="2025-08" db="UniProtKB">
        <authorList>
            <consortium name="Ensembl"/>
        </authorList>
    </citation>
    <scope>IDENTIFICATION</scope>
</reference>
<evidence type="ECO:0000256" key="7">
    <source>
        <dbReference type="ARBA" id="ARBA00023136"/>
    </source>
</evidence>
<dbReference type="Gene3D" id="1.25.40.720">
    <property type="entry name" value="Telomere length regulation protein 2, C-terminal domain"/>
    <property type="match status" value="2"/>
</dbReference>
<dbReference type="PANTHER" id="PTHR15830">
    <property type="entry name" value="TELOMERE LENGTH REGULATION PROTEIN TEL2 FAMILY MEMBER"/>
    <property type="match status" value="1"/>
</dbReference>
<dbReference type="SUPFAM" id="SSF48371">
    <property type="entry name" value="ARM repeat"/>
    <property type="match status" value="1"/>
</dbReference>
<dbReference type="InterPro" id="IPR057348">
    <property type="entry name" value="TELO2_ARM"/>
</dbReference>
<dbReference type="GeneTree" id="ENSGT00390000006698"/>
<dbReference type="EMBL" id="AFYH01189807">
    <property type="status" value="NOT_ANNOTATED_CDS"/>
    <property type="molecule type" value="Genomic_DNA"/>
</dbReference>
<dbReference type="FunFam" id="1.25.40.720:FF:000001">
    <property type="entry name" value="Telomere length regulation protein TEL2"/>
    <property type="match status" value="1"/>
</dbReference>
<evidence type="ECO:0000256" key="8">
    <source>
        <dbReference type="ARBA" id="ARBA00023242"/>
    </source>
</evidence>
<dbReference type="GO" id="GO:0005634">
    <property type="term" value="C:nucleus"/>
    <property type="evidence" value="ECO:0007669"/>
    <property type="project" value="UniProtKB-SubCell"/>
</dbReference>
<comment type="subcellular location">
    <subcellularLocation>
        <location evidence="3">Cytoplasm</location>
    </subcellularLocation>
    <subcellularLocation>
        <location evidence="2">Membrane</location>
    </subcellularLocation>
    <subcellularLocation>
        <location evidence="1">Nucleus</location>
    </subcellularLocation>
</comment>
<feature type="domain" description="Telomere length regulation protein conserved" evidence="10">
    <location>
        <begin position="514"/>
        <end position="613"/>
    </location>
</feature>
<dbReference type="AlphaFoldDB" id="H3AAG8"/>
<protein>
    <recommendedName>
        <fullName evidence="5">Telomere length regulation protein TEL2 homolog</fullName>
    </recommendedName>
</protein>
<evidence type="ECO:0000256" key="5">
    <source>
        <dbReference type="ARBA" id="ARBA00018231"/>
    </source>
</evidence>
<dbReference type="FunFam" id="1.25.40.720:FF:000003">
    <property type="entry name" value="Telomere length regulation protein TEL2 homolog"/>
    <property type="match status" value="1"/>
</dbReference>
<keyword evidence="6" id="KW-0963">Cytoplasm</keyword>
<dbReference type="GO" id="GO:0042162">
    <property type="term" value="F:telomeric DNA binding"/>
    <property type="evidence" value="ECO:0007669"/>
    <property type="project" value="TreeGrafter"/>
</dbReference>
<evidence type="ECO:0000256" key="2">
    <source>
        <dbReference type="ARBA" id="ARBA00004370"/>
    </source>
</evidence>
<evidence type="ECO:0000259" key="11">
    <source>
        <dbReference type="Pfam" id="PF25320"/>
    </source>
</evidence>
<dbReference type="GO" id="GO:0016020">
    <property type="term" value="C:membrane"/>
    <property type="evidence" value="ECO:0007669"/>
    <property type="project" value="UniProtKB-SubCell"/>
</dbReference>
<evidence type="ECO:0000256" key="4">
    <source>
        <dbReference type="ARBA" id="ARBA00006133"/>
    </source>
</evidence>
<dbReference type="STRING" id="7897.ENSLACP00000006639"/>
<proteinExistence type="inferred from homology"/>
<reference evidence="13" key="1">
    <citation type="submission" date="2011-08" db="EMBL/GenBank/DDBJ databases">
        <title>The draft genome of Latimeria chalumnae.</title>
        <authorList>
            <person name="Di Palma F."/>
            <person name="Alfoldi J."/>
            <person name="Johnson J."/>
            <person name="Berlin A."/>
            <person name="Gnerre S."/>
            <person name="Jaffe D."/>
            <person name="MacCallum I."/>
            <person name="Young S."/>
            <person name="Walker B.J."/>
            <person name="Lander E."/>
            <person name="Lindblad-Toh K."/>
        </authorList>
    </citation>
    <scope>NUCLEOTIDE SEQUENCE [LARGE SCALE GENOMIC DNA]</scope>
    <source>
        <strain evidence="13">Wild caught</strain>
    </source>
</reference>
<evidence type="ECO:0000259" key="10">
    <source>
        <dbReference type="Pfam" id="PF10193"/>
    </source>
</evidence>
<feature type="compositionally biased region" description="Polar residues" evidence="9">
    <location>
        <begin position="468"/>
        <end position="477"/>
    </location>
</feature>
<feature type="region of interest" description="Disordered" evidence="9">
    <location>
        <begin position="448"/>
        <end position="477"/>
    </location>
</feature>
<gene>
    <name evidence="12" type="primary">TELO2</name>
</gene>
<dbReference type="Bgee" id="ENSLACG00000005889">
    <property type="expression patterns" value="Expressed in chordate pharynx and 1 other cell type or tissue"/>
</dbReference>
<comment type="similarity">
    <text evidence="4">Belongs to the TEL2 family.</text>
</comment>
<accession>H3AAG8</accession>
<dbReference type="EMBL" id="AFYH01189811">
    <property type="status" value="NOT_ANNOTATED_CDS"/>
    <property type="molecule type" value="Genomic_DNA"/>
</dbReference>
<dbReference type="Pfam" id="PF25320">
    <property type="entry name" value="TELO2_ARM"/>
    <property type="match status" value="1"/>
</dbReference>
<dbReference type="GO" id="GO:0051083">
    <property type="term" value="P:'de novo' cotranslational protein folding"/>
    <property type="evidence" value="ECO:0007669"/>
    <property type="project" value="TreeGrafter"/>
</dbReference>
<dbReference type="GO" id="GO:0051879">
    <property type="term" value="F:Hsp90 protein binding"/>
    <property type="evidence" value="ECO:0007669"/>
    <property type="project" value="TreeGrafter"/>
</dbReference>
<dbReference type="EMBL" id="AFYH01189812">
    <property type="status" value="NOT_ANNOTATED_CDS"/>
    <property type="molecule type" value="Genomic_DNA"/>
</dbReference>
<dbReference type="eggNOG" id="KOG4346">
    <property type="taxonomic scope" value="Eukaryota"/>
</dbReference>
<dbReference type="Pfam" id="PF10193">
    <property type="entry name" value="Telomere_reg-2"/>
    <property type="match status" value="1"/>
</dbReference>
<dbReference type="FunCoup" id="H3AAG8">
    <property type="interactions" value="1876"/>
</dbReference>
<dbReference type="HOGENOM" id="CLU_008764_1_0_1"/>
<name>H3AAG8_LATCH</name>
<dbReference type="GO" id="GO:0005829">
    <property type="term" value="C:cytosol"/>
    <property type="evidence" value="ECO:0007669"/>
    <property type="project" value="TreeGrafter"/>
</dbReference>
<feature type="domain" description="TELO2 ARM repeat" evidence="11">
    <location>
        <begin position="326"/>
        <end position="424"/>
    </location>
</feature>
<dbReference type="EMBL" id="AFYH01189806">
    <property type="status" value="NOT_ANNOTATED_CDS"/>
    <property type="molecule type" value="Genomic_DNA"/>
</dbReference>
<dbReference type="InParanoid" id="H3AAG8"/>
<evidence type="ECO:0000256" key="1">
    <source>
        <dbReference type="ARBA" id="ARBA00004123"/>
    </source>
</evidence>
<dbReference type="InterPro" id="IPR019337">
    <property type="entry name" value="Telomere_length_regulation_dom"/>
</dbReference>
<organism evidence="12 13">
    <name type="scientific">Latimeria chalumnae</name>
    <name type="common">Coelacanth</name>
    <dbReference type="NCBI Taxonomy" id="7897"/>
    <lineage>
        <taxon>Eukaryota</taxon>
        <taxon>Metazoa</taxon>
        <taxon>Chordata</taxon>
        <taxon>Craniata</taxon>
        <taxon>Vertebrata</taxon>
        <taxon>Euteleostomi</taxon>
        <taxon>Coelacanthiformes</taxon>
        <taxon>Coelacanthidae</taxon>
        <taxon>Latimeria</taxon>
    </lineage>
</organism>
<dbReference type="InterPro" id="IPR051970">
    <property type="entry name" value="TEL2_Regulation"/>
</dbReference>
<reference evidence="12" key="3">
    <citation type="submission" date="2025-09" db="UniProtKB">
        <authorList>
            <consortium name="Ensembl"/>
        </authorList>
    </citation>
    <scope>IDENTIFICATION</scope>
</reference>
<dbReference type="PANTHER" id="PTHR15830:SF10">
    <property type="entry name" value="TELOMERE LENGTH REGULATION PROTEIN TEL2 HOMOLOG"/>
    <property type="match status" value="1"/>
</dbReference>
<sequence length="833" mass="94051">MDPECFEVRLAVKQATNVLSSSGDGEQIAGALRELKRYLDGDDDPASAKAREEFANTHFSRFLDFLIRNLKADWLELLSPDEQRELWDVFFLKGPADQVFMVLLHAIISTRNPSFRMTKCVALLEVFLRRGRMADLMWEACQKHARPDSALLREALLAKMVSLPDHMGNKLQQSNRDAFYPQNYFPLLGREIVRVLDTICKALKGGKDCSVSFVSQLLGKVCVHGRGEEVLHGLVPHLTALTQSDCIWQRICWRLLEDVPDRWMEGVVSGLVQVAPGPEVLSRLLGNLILKNKKAQFVFTHKLLLLQYKYKTQVLQSLLGYLAIDNSRRHLLIQVLQSLLETWGNSSAVRHTPIEQQLYISKAILICMSLLKQPEIQDHRQELLSAVMGGMKSHLDSSLPRVRRIGMIVGECVSAKIDPAGNKLQFQYEEDEESRELLSLMKTTVFEPVSDAPQHERKGEEKRKKETSGNNPPSNPQIFVSANQINTSSKIFQNGMDRGQPSSLESSYCTYFPVLTTSEDPEKVEVTLMVLEGLIRKNPSATKEVSMELVKVLLHLEDRYNVEGFLHLRQGSMVAATVVDTVPVTQFLTTEFYGINYSLRQRMDILDVLAVAAQELSQPDTGIKPDRANSSSHPFIQVVSTSTSSDPGSSTAEHWRKVMDQRIESKTRRFAKGRSKPEPTGVPNRFNPLAGYFFFPLIRNYDRPQMTFDLLGDDQLVLGRLVHTLGILMYLAVNTTVVAQMGKALLDFIWAIRYHTDTYVRQGVLFSVSSVLLSVPGERLLSELTDEVLEARSWLIDAAEKDSDEDCRRLALQSLVLMEKLLDFLFTLSTCSC</sequence>
<dbReference type="Proteomes" id="UP000008672">
    <property type="component" value="Unassembled WGS sequence"/>
</dbReference>
<evidence type="ECO:0000256" key="6">
    <source>
        <dbReference type="ARBA" id="ARBA00022490"/>
    </source>
</evidence>
<evidence type="ECO:0000256" key="3">
    <source>
        <dbReference type="ARBA" id="ARBA00004496"/>
    </source>
</evidence>
<dbReference type="OMA" id="FYPQNYF"/>
<dbReference type="InterPro" id="IPR038528">
    <property type="entry name" value="TEL2_C_sf"/>
</dbReference>
<evidence type="ECO:0000313" key="13">
    <source>
        <dbReference type="Proteomes" id="UP000008672"/>
    </source>
</evidence>
<dbReference type="EMBL" id="AFYH01189810">
    <property type="status" value="NOT_ANNOTATED_CDS"/>
    <property type="molecule type" value="Genomic_DNA"/>
</dbReference>
<keyword evidence="7" id="KW-0472">Membrane</keyword>
<evidence type="ECO:0000256" key="9">
    <source>
        <dbReference type="SAM" id="MobiDB-lite"/>
    </source>
</evidence>
<evidence type="ECO:0000313" key="12">
    <source>
        <dbReference type="Ensembl" id="ENSLACP00000006639.1"/>
    </source>
</evidence>
<dbReference type="EMBL" id="AFYH01189809">
    <property type="status" value="NOT_ANNOTATED_CDS"/>
    <property type="molecule type" value="Genomic_DNA"/>
</dbReference>
<dbReference type="InterPro" id="IPR016024">
    <property type="entry name" value="ARM-type_fold"/>
</dbReference>
<dbReference type="Ensembl" id="ENSLACT00000006693.1">
    <property type="protein sequence ID" value="ENSLACP00000006639.1"/>
    <property type="gene ID" value="ENSLACG00000005889.1"/>
</dbReference>
<keyword evidence="8" id="KW-0539">Nucleus</keyword>
<feature type="compositionally biased region" description="Basic and acidic residues" evidence="9">
    <location>
        <begin position="453"/>
        <end position="467"/>
    </location>
</feature>
<dbReference type="EMBL" id="AFYH01189808">
    <property type="status" value="NOT_ANNOTATED_CDS"/>
    <property type="molecule type" value="Genomic_DNA"/>
</dbReference>
<keyword evidence="13" id="KW-1185">Reference proteome</keyword>